<dbReference type="GO" id="GO:0016491">
    <property type="term" value="F:oxidoreductase activity"/>
    <property type="evidence" value="ECO:0007669"/>
    <property type="project" value="InterPro"/>
</dbReference>
<dbReference type="InterPro" id="IPR039261">
    <property type="entry name" value="FNR_nucleotide-bd"/>
</dbReference>
<accession>A0A9W9U2A7</accession>
<organism evidence="2 3">
    <name type="scientific">Penicillium atrosanguineum</name>
    <dbReference type="NCBI Taxonomy" id="1132637"/>
    <lineage>
        <taxon>Eukaryota</taxon>
        <taxon>Fungi</taxon>
        <taxon>Dikarya</taxon>
        <taxon>Ascomycota</taxon>
        <taxon>Pezizomycotina</taxon>
        <taxon>Eurotiomycetes</taxon>
        <taxon>Eurotiomycetidae</taxon>
        <taxon>Eurotiales</taxon>
        <taxon>Aspergillaceae</taxon>
        <taxon>Penicillium</taxon>
    </lineage>
</organism>
<comment type="caution">
    <text evidence="2">The sequence shown here is derived from an EMBL/GenBank/DDBJ whole genome shotgun (WGS) entry which is preliminary data.</text>
</comment>
<reference evidence="2" key="1">
    <citation type="submission" date="2022-12" db="EMBL/GenBank/DDBJ databases">
        <authorList>
            <person name="Petersen C."/>
        </authorList>
    </citation>
    <scope>NUCLEOTIDE SEQUENCE</scope>
    <source>
        <strain evidence="2">IBT 21472</strain>
    </source>
</reference>
<protein>
    <submittedName>
        <fullName evidence="2">Riboflavin synthase-like beta-barrel</fullName>
    </submittedName>
</protein>
<dbReference type="InterPro" id="IPR017938">
    <property type="entry name" value="Riboflavin_synthase-like_b-brl"/>
</dbReference>
<dbReference type="CDD" id="cd06197">
    <property type="entry name" value="FNR_like_2"/>
    <property type="match status" value="1"/>
</dbReference>
<dbReference type="AlphaFoldDB" id="A0A9W9U2A7"/>
<reference evidence="2" key="2">
    <citation type="journal article" date="2023" name="IMA Fungus">
        <title>Comparative genomic study of the Penicillium genus elucidates a diverse pangenome and 15 lateral gene transfer events.</title>
        <authorList>
            <person name="Petersen C."/>
            <person name="Sorensen T."/>
            <person name="Nielsen M.R."/>
            <person name="Sondergaard T.E."/>
            <person name="Sorensen J.L."/>
            <person name="Fitzpatrick D.A."/>
            <person name="Frisvad J.C."/>
            <person name="Nielsen K.L."/>
        </authorList>
    </citation>
    <scope>NUCLEOTIDE SEQUENCE</scope>
    <source>
        <strain evidence="2">IBT 21472</strain>
    </source>
</reference>
<dbReference type="InterPro" id="IPR012349">
    <property type="entry name" value="Split_barrel_FMN-bd"/>
</dbReference>
<dbReference type="EMBL" id="JAPZBO010000009">
    <property type="protein sequence ID" value="KAJ5303045.1"/>
    <property type="molecule type" value="Genomic_DNA"/>
</dbReference>
<keyword evidence="3" id="KW-1185">Reference proteome</keyword>
<evidence type="ECO:0000259" key="1">
    <source>
        <dbReference type="PROSITE" id="PS51384"/>
    </source>
</evidence>
<dbReference type="PROSITE" id="PS51384">
    <property type="entry name" value="FAD_FR"/>
    <property type="match status" value="1"/>
</dbReference>
<dbReference type="PANTHER" id="PTHR42815:SF2">
    <property type="entry name" value="FAD-BINDING, PUTATIVE (AFU_ORTHOLOGUE AFUA_6G07600)-RELATED"/>
    <property type="match status" value="1"/>
</dbReference>
<dbReference type="Proteomes" id="UP001147746">
    <property type="component" value="Unassembled WGS sequence"/>
</dbReference>
<proteinExistence type="predicted"/>
<dbReference type="SUPFAM" id="SSF52343">
    <property type="entry name" value="Ferredoxin reductase-like, C-terminal NADP-linked domain"/>
    <property type="match status" value="1"/>
</dbReference>
<feature type="domain" description="FAD-binding FR-type" evidence="1">
    <location>
        <begin position="341"/>
        <end position="462"/>
    </location>
</feature>
<dbReference type="Gene3D" id="2.30.110.10">
    <property type="entry name" value="Electron Transport, Fmn-binding Protein, Chain A"/>
    <property type="match status" value="1"/>
</dbReference>
<gene>
    <name evidence="2" type="ORF">N7476_009844</name>
</gene>
<evidence type="ECO:0000313" key="2">
    <source>
        <dbReference type="EMBL" id="KAJ5303045.1"/>
    </source>
</evidence>
<sequence>MTSIVTGTVPWHDGEERMHRLMRVPSMDNPAVPFLSANGGYFLTKAPLLAVGTVDSQGRPWTSLWGGKAGFAGPVAESIIGLKTLVDSTYDPVVKVLLGSQAIDEAGASRQSPGNMISGLAIDLEYRRRWKLFGRMVAGSLDEELGQAQLAVHIEESLGNCPKYMNKKHVVPVRPAPTLISDSPQLPAAAIELLTRTDTIFVSSRHGTSDMDTNIRGGPPGFVRVESNNGNAVLVYPEYSGNRLYQTLGNLQTTPLAGYVVPDFETGKVLYVTGRTEVLVGQDAAAILPRSKLAVRVTVTAAFFVERGLAFRGNPGEPSPYNPAVRYLSTEKNILTEAEKDTDMSATLIKKETITPNIHRFRFRYNSSKPISWTPGQYATLSFQDELDMGYSHMRDDDPASLNDDYIRTFTVSSYPGRDLPSNEFEMMIRRHGSVTNHLFRTNERAGLEVPLKGFGGSFQISTHNGSIVPFVAGGIGITPLLAQLPDLNVARLRLFWSISIVDIGLVEDTFQRWPDLPGSTTIFVTSLDPDGHQIKVNTLHLSGARVVRRRMHAGDLDPLLSETWYLCAGRALKQTVLEWLKVKQVVYEDFNY</sequence>
<dbReference type="SUPFAM" id="SSF63380">
    <property type="entry name" value="Riboflavin synthase domain-like"/>
    <property type="match status" value="1"/>
</dbReference>
<dbReference type="InterPro" id="IPR017927">
    <property type="entry name" value="FAD-bd_FR_type"/>
</dbReference>
<dbReference type="PANTHER" id="PTHR42815">
    <property type="entry name" value="FAD-BINDING, PUTATIVE (AFU_ORTHOLOGUE AFUA_6G07600)-RELATED"/>
    <property type="match status" value="1"/>
</dbReference>
<name>A0A9W9U2A7_9EURO</name>
<dbReference type="Gene3D" id="2.40.30.10">
    <property type="entry name" value="Translation factors"/>
    <property type="match status" value="1"/>
</dbReference>
<evidence type="ECO:0000313" key="3">
    <source>
        <dbReference type="Proteomes" id="UP001147746"/>
    </source>
</evidence>